<accession>A0A481YVC0</accession>
<reference evidence="4" key="1">
    <citation type="journal article" date="2019" name="MBio">
        <title>Virus Genomes from Deep Sea Sediments Expand the Ocean Megavirome and Support Independent Origins of Viral Gigantism.</title>
        <authorList>
            <person name="Backstrom D."/>
            <person name="Yutin N."/>
            <person name="Jorgensen S.L."/>
            <person name="Dharamshi J."/>
            <person name="Homa F."/>
            <person name="Zaremba-Niedwiedzka K."/>
            <person name="Spang A."/>
            <person name="Wolf Y.I."/>
            <person name="Koonin E.V."/>
            <person name="Ettema T.J."/>
        </authorList>
    </citation>
    <scope>NUCLEOTIDE SEQUENCE</scope>
</reference>
<dbReference type="InterPro" id="IPR027417">
    <property type="entry name" value="P-loop_NTPase"/>
</dbReference>
<dbReference type="SUPFAM" id="SSF50447">
    <property type="entry name" value="Translation proteins"/>
    <property type="match status" value="1"/>
</dbReference>
<organism evidence="4">
    <name type="scientific">Marseillevirus LCMAC201</name>
    <dbReference type="NCBI Taxonomy" id="2506605"/>
    <lineage>
        <taxon>Viruses</taxon>
        <taxon>Varidnaviria</taxon>
        <taxon>Bamfordvirae</taxon>
        <taxon>Nucleocytoviricota</taxon>
        <taxon>Megaviricetes</taxon>
        <taxon>Pimascovirales</taxon>
        <taxon>Pimascovirales incertae sedis</taxon>
        <taxon>Marseilleviridae</taxon>
    </lineage>
</organism>
<evidence type="ECO:0000256" key="2">
    <source>
        <dbReference type="ARBA" id="ARBA00023134"/>
    </source>
</evidence>
<dbReference type="InterPro" id="IPR009000">
    <property type="entry name" value="Transl_B-barrel_sf"/>
</dbReference>
<dbReference type="Gene3D" id="2.40.30.10">
    <property type="entry name" value="Translation factors"/>
    <property type="match status" value="2"/>
</dbReference>
<dbReference type="SUPFAM" id="SSF52540">
    <property type="entry name" value="P-loop containing nucleoside triphosphate hydrolases"/>
    <property type="match status" value="1"/>
</dbReference>
<dbReference type="InterPro" id="IPR027434">
    <property type="entry name" value="Homing_endonucl"/>
</dbReference>
<dbReference type="Gene3D" id="2.170.16.10">
    <property type="entry name" value="Hedgehog/Intein (Hint) domain"/>
    <property type="match status" value="1"/>
</dbReference>
<keyword evidence="1" id="KW-0547">Nucleotide-binding</keyword>
<gene>
    <name evidence="4" type="ORF">LCMAC201_00500</name>
</gene>
<dbReference type="PANTHER" id="PTHR43721">
    <property type="entry name" value="ELONGATION FACTOR TU-RELATED"/>
    <property type="match status" value="1"/>
</dbReference>
<dbReference type="InterPro" id="IPR004042">
    <property type="entry name" value="Intein_endonuc_central"/>
</dbReference>
<dbReference type="GO" id="GO:0005525">
    <property type="term" value="F:GTP binding"/>
    <property type="evidence" value="ECO:0007669"/>
    <property type="project" value="UniProtKB-KW"/>
</dbReference>
<dbReference type="GO" id="GO:0003924">
    <property type="term" value="F:GTPase activity"/>
    <property type="evidence" value="ECO:0007669"/>
    <property type="project" value="InterPro"/>
</dbReference>
<dbReference type="InterPro" id="IPR007869">
    <property type="entry name" value="Homing_endonuc_PI-Sce"/>
</dbReference>
<evidence type="ECO:0000259" key="3">
    <source>
        <dbReference type="PROSITE" id="PS50819"/>
    </source>
</evidence>
<dbReference type="EMBL" id="MK500344">
    <property type="protein sequence ID" value="QBK87148.1"/>
    <property type="molecule type" value="Genomic_DNA"/>
</dbReference>
<dbReference type="SUPFAM" id="SSF50465">
    <property type="entry name" value="EF-Tu/eEF-1alpha/eIF2-gamma C-terminal domain"/>
    <property type="match status" value="1"/>
</dbReference>
<dbReference type="SUPFAM" id="SSF55608">
    <property type="entry name" value="Homing endonucleases"/>
    <property type="match status" value="1"/>
</dbReference>
<dbReference type="Gene3D" id="3.40.50.300">
    <property type="entry name" value="P-loop containing nucleotide triphosphate hydrolases"/>
    <property type="match status" value="1"/>
</dbReference>
<dbReference type="GO" id="GO:0004519">
    <property type="term" value="F:endonuclease activity"/>
    <property type="evidence" value="ECO:0007669"/>
    <property type="project" value="InterPro"/>
</dbReference>
<dbReference type="Pfam" id="PF05204">
    <property type="entry name" value="Hom_end"/>
    <property type="match status" value="1"/>
</dbReference>
<dbReference type="PANTHER" id="PTHR43721:SF9">
    <property type="entry name" value="GTP-BINDING PROTEIN 1"/>
    <property type="match status" value="1"/>
</dbReference>
<name>A0A481YVC0_9VIRU</name>
<dbReference type="InterPro" id="IPR050055">
    <property type="entry name" value="EF-Tu_GTPase"/>
</dbReference>
<dbReference type="Gene3D" id="3.10.28.10">
    <property type="entry name" value="Homing endonucleases"/>
    <property type="match status" value="1"/>
</dbReference>
<proteinExistence type="predicted"/>
<protein>
    <recommendedName>
        <fullName evidence="3">DOD-type homing endonuclease domain-containing protein</fullName>
    </recommendedName>
</protein>
<keyword evidence="2" id="KW-0342">GTP-binding</keyword>
<evidence type="ECO:0000256" key="1">
    <source>
        <dbReference type="ARBA" id="ARBA00022741"/>
    </source>
</evidence>
<dbReference type="InterPro" id="IPR036844">
    <property type="entry name" value="Hint_dom_sf"/>
</dbReference>
<dbReference type="InterPro" id="IPR009001">
    <property type="entry name" value="Transl_elong_EF1A/Init_IF2_C"/>
</dbReference>
<dbReference type="GO" id="GO:0003677">
    <property type="term" value="F:DNA binding"/>
    <property type="evidence" value="ECO:0007669"/>
    <property type="project" value="InterPro"/>
</dbReference>
<dbReference type="Pfam" id="PF00009">
    <property type="entry name" value="GTP_EFTU"/>
    <property type="match status" value="1"/>
</dbReference>
<dbReference type="GO" id="GO:0030908">
    <property type="term" value="P:protein splicing"/>
    <property type="evidence" value="ECO:0007669"/>
    <property type="project" value="InterPro"/>
</dbReference>
<dbReference type="InterPro" id="IPR007868">
    <property type="entry name" value="Hom_end_hint"/>
</dbReference>
<dbReference type="SUPFAM" id="SSF51294">
    <property type="entry name" value="Hedgehog/intein (Hint) domain"/>
    <property type="match status" value="1"/>
</dbReference>
<dbReference type="InterPro" id="IPR000795">
    <property type="entry name" value="T_Tr_GTP-bd_dom"/>
</dbReference>
<evidence type="ECO:0000313" key="4">
    <source>
        <dbReference type="EMBL" id="QBK87148.1"/>
    </source>
</evidence>
<dbReference type="Pfam" id="PF05203">
    <property type="entry name" value="Hom_end_hint"/>
    <property type="match status" value="1"/>
</dbReference>
<feature type="domain" description="DOD-type homing endonuclease" evidence="3">
    <location>
        <begin position="195"/>
        <end position="325"/>
    </location>
</feature>
<dbReference type="PROSITE" id="PS50819">
    <property type="entry name" value="INTEIN_ENDONUCLEASE"/>
    <property type="match status" value="1"/>
</dbReference>
<sequence length="844" mass="95457">MEITEDVKIAVVGNVNSGKCLSKDTPVMMFDGTVKYVQEIAVGDLLMGDDSTARDVLSTTRGTGQLYDIIPVKGDIYTVNANHILALKTSNWEGVFWDRSRHQRWIVRWLSTAKICYKHFNTRNAKISKEVAHSEATTYLENVVPQLEDYLPSGSIINISVEDYILLPQHKKNPYKAYRVGISFIEKNVDIDPYILGYWLGDGTSAKPEITTADPEIVELFEQYAEGIGCHLTHRNINNYRYYISSGKSIRGSNIFLNALKNYNVLNNKHIPDDYKYNSQEVRLNLLAGLIDSDGYYSPNGSFDWAQKSEIVFDDVLWLARSLGFAAYKKATTKMCVKPDGTKVPCHCFTMSIIGNLNKIPTQINRKQAKPRISPKDWLKTGITVKEVGYGEYFGFELDKNQQFLLGDFTVTHNSTLVGTLLRGKNDDGRGSNRELVMNYRHEIETGQTSSVCYQILGFRKDGSVIHVDNKSKKETWPKIMKETNKLVTFMDLAGHEKYLKTTIHGMSSNHPDYALILVEGRGIRGMTREHIMLALSFQVPFIILITKTDLYTKEIVAATTKSICKLIKSAKKEAWLVREVIDLEIPLQQPKTKFVPVFHVSNVTSDGLDFFTEYLRRLPKRIDYSPSTDEPFEMAVIEGFVVQGIGTVAHGFLARGTARVGDQVWVGPDSIGNYHKTKIRTMQFKRLNVDFVLPGHHCTVGLPGIDRKLLKQGVYIIYDTVKKMSVRKFTADVKVLTSHPITIKHGYSPVLNMDNIRMAARVLKITTVPSETKGPETQEYLRGGARARIQFKFIYRPAYLRLDTTFVFREGKTRGFGKVISIDLEQAEGGVKPTSARKVEKLI</sequence>